<feature type="coiled-coil region" evidence="18">
    <location>
        <begin position="341"/>
        <end position="382"/>
    </location>
</feature>
<evidence type="ECO:0000256" key="18">
    <source>
        <dbReference type="SAM" id="Coils"/>
    </source>
</evidence>
<evidence type="ECO:0000313" key="21">
    <source>
        <dbReference type="EMBL" id="NWY72786.1"/>
    </source>
</evidence>
<evidence type="ECO:0000256" key="3">
    <source>
        <dbReference type="ARBA" id="ARBA00004496"/>
    </source>
</evidence>
<keyword evidence="16" id="KW-0539">Nucleus</keyword>
<dbReference type="AlphaFoldDB" id="A0A7K7GT70"/>
<evidence type="ECO:0000256" key="6">
    <source>
        <dbReference type="ARBA" id="ARBA00022490"/>
    </source>
</evidence>
<evidence type="ECO:0000256" key="8">
    <source>
        <dbReference type="ARBA" id="ARBA00022679"/>
    </source>
</evidence>
<feature type="non-terminal residue" evidence="21">
    <location>
        <position position="747"/>
    </location>
</feature>
<keyword evidence="12 17" id="KW-0863">Zinc-finger</keyword>
<keyword evidence="14" id="KW-0862">Zinc</keyword>
<keyword evidence="10" id="KW-0677">Repeat</keyword>
<evidence type="ECO:0000256" key="17">
    <source>
        <dbReference type="PROSITE-ProRule" id="PRU00175"/>
    </source>
</evidence>
<dbReference type="PANTHER" id="PTHR16047">
    <property type="entry name" value="RFWD3 PROTEIN"/>
    <property type="match status" value="1"/>
</dbReference>
<evidence type="ECO:0000256" key="14">
    <source>
        <dbReference type="ARBA" id="ARBA00022833"/>
    </source>
</evidence>
<evidence type="ECO:0000256" key="2">
    <source>
        <dbReference type="ARBA" id="ARBA00004322"/>
    </source>
</evidence>
<dbReference type="GO" id="GO:0005737">
    <property type="term" value="C:cytoplasm"/>
    <property type="evidence" value="ECO:0007669"/>
    <property type="project" value="UniProtKB-SubCell"/>
</dbReference>
<feature type="compositionally biased region" description="Acidic residues" evidence="19">
    <location>
        <begin position="163"/>
        <end position="182"/>
    </location>
</feature>
<dbReference type="Gene3D" id="2.130.10.10">
    <property type="entry name" value="YVTN repeat-like/Quinoprotein amine dehydrogenase"/>
    <property type="match status" value="1"/>
</dbReference>
<dbReference type="Proteomes" id="UP000529965">
    <property type="component" value="Unassembled WGS sequence"/>
</dbReference>
<dbReference type="InterPro" id="IPR001841">
    <property type="entry name" value="Znf_RING"/>
</dbReference>
<keyword evidence="11" id="KW-0227">DNA damage</keyword>
<reference evidence="21 22" key="1">
    <citation type="submission" date="2019-09" db="EMBL/GenBank/DDBJ databases">
        <title>Bird 10,000 Genomes (B10K) Project - Family phase.</title>
        <authorList>
            <person name="Zhang G."/>
        </authorList>
    </citation>
    <scope>NUCLEOTIDE SEQUENCE [LARGE SCALE GENOMIC DNA]</scope>
    <source>
        <strain evidence="21">OUT-0015</strain>
        <tissue evidence="21">Blood</tissue>
    </source>
</reference>
<accession>A0A7K7GT70</accession>
<keyword evidence="8" id="KW-0808">Transferase</keyword>
<evidence type="ECO:0000256" key="9">
    <source>
        <dbReference type="ARBA" id="ARBA00022723"/>
    </source>
</evidence>
<keyword evidence="21" id="KW-0436">Ligase</keyword>
<keyword evidence="18" id="KW-0175">Coiled coil</keyword>
<feature type="compositionally biased region" description="Low complexity" evidence="19">
    <location>
        <begin position="232"/>
        <end position="242"/>
    </location>
</feature>
<keyword evidence="7" id="KW-0853">WD repeat</keyword>
<evidence type="ECO:0000256" key="13">
    <source>
        <dbReference type="ARBA" id="ARBA00022786"/>
    </source>
</evidence>
<dbReference type="Pfam" id="PF13639">
    <property type="entry name" value="zf-RING_2"/>
    <property type="match status" value="1"/>
</dbReference>
<keyword evidence="9" id="KW-0479">Metal-binding</keyword>
<feature type="non-terminal residue" evidence="21">
    <location>
        <position position="1"/>
    </location>
</feature>
<feature type="domain" description="RING-type" evidence="20">
    <location>
        <begin position="259"/>
        <end position="303"/>
    </location>
</feature>
<dbReference type="InterPro" id="IPR015943">
    <property type="entry name" value="WD40/YVTN_repeat-like_dom_sf"/>
</dbReference>
<sequence length="747" mass="81307">MAQEEMEVDLQPVASYSVETLQTLAPEPPGPTELSHLAVLREGGGSTAALPADDAVTASSGTTRGAAAEPDLQVNPATAPDGLQRLQEALDLYQQSVPQRPQARRARRQQRVGGSQRTISARAALDHYFQLSRTQEPSAGPAPHLEFPRVARSNAQEQRPDETIEVSDSDSSTSEEEEEEAVEAAAPLLSSAQETPPAASSEVSSQVQAEPPHALSQASAEHESHEDEAEVQQKQTTPQKQQEPSIPAAPVDEEEGDTCAICFEQWTNAGDHRLSALRCGHLFGYTCIERWLKGQAGKCPQCNKKAKRSDIVILYARTLKALDTSEQERMRSSLEKEQMLRRQAELESAQSRLQLQVLTDECSKLRKQVQELKALVAQYNVSTSQQPGSSRSCLPGSLPSSQSHRKYHLEKVFLVSQAGNCRVMAYCDSLSCLVVSQPSPQSTFIPGCGVKMMSLANLKSSQYIPIHSKQIRGLAFGTRADGLLLSAALDSTLKLTSLATNTVVQTYNAGRPVWSCCWCLDDTNYVYAGLVNGSIMIYDLRDTNSHVQELVPQKSRCPVVSLSYLPRMASASLPYGGILAGTLEGACFWEQKAGNSYRPHHLPLEPGGCIDLQTEINTRHCLATYRPGKNNPCVRCVMMELTCSPLTEGSEDVVCSSNPVQTFSAGPTCKLLTKNAIFQSPEDDGSVFVCAGDEASNSALLWDAGSGSLLQKLPADLPVLDICPLEVNQRHLLATLTEKMVKIYKWQ</sequence>
<dbReference type="GO" id="GO:0016567">
    <property type="term" value="P:protein ubiquitination"/>
    <property type="evidence" value="ECO:0007669"/>
    <property type="project" value="InterPro"/>
</dbReference>
<evidence type="ECO:0000256" key="19">
    <source>
        <dbReference type="SAM" id="MobiDB-lite"/>
    </source>
</evidence>
<dbReference type="Gene3D" id="3.30.40.10">
    <property type="entry name" value="Zinc/RING finger domain, C3HC4 (zinc finger)"/>
    <property type="match status" value="1"/>
</dbReference>
<comment type="caution">
    <text evidence="21">The sequence shown here is derived from an EMBL/GenBank/DDBJ whole genome shotgun (WGS) entry which is preliminary data.</text>
</comment>
<dbReference type="GO" id="GO:0016605">
    <property type="term" value="C:PML body"/>
    <property type="evidence" value="ECO:0007669"/>
    <property type="project" value="UniProtKB-SubCell"/>
</dbReference>
<dbReference type="SUPFAM" id="SSF50978">
    <property type="entry name" value="WD40 repeat-like"/>
    <property type="match status" value="1"/>
</dbReference>
<feature type="region of interest" description="Disordered" evidence="19">
    <location>
        <begin position="45"/>
        <end position="80"/>
    </location>
</feature>
<dbReference type="Pfam" id="PF23419">
    <property type="entry name" value="WD40_RFWD3"/>
    <property type="match status" value="1"/>
</dbReference>
<dbReference type="PANTHER" id="PTHR16047:SF7">
    <property type="entry name" value="E3 UBIQUITIN-PROTEIN LIGASE RFWD3"/>
    <property type="match status" value="1"/>
</dbReference>
<evidence type="ECO:0000256" key="16">
    <source>
        <dbReference type="ARBA" id="ARBA00023242"/>
    </source>
</evidence>
<evidence type="ECO:0000256" key="7">
    <source>
        <dbReference type="ARBA" id="ARBA00022574"/>
    </source>
</evidence>
<dbReference type="GO" id="GO:0061630">
    <property type="term" value="F:ubiquitin protein ligase activity"/>
    <property type="evidence" value="ECO:0007669"/>
    <property type="project" value="UniProtKB-EC"/>
</dbReference>
<keyword evidence="15" id="KW-0234">DNA repair</keyword>
<dbReference type="InterPro" id="IPR013083">
    <property type="entry name" value="Znf_RING/FYVE/PHD"/>
</dbReference>
<dbReference type="InterPro" id="IPR001680">
    <property type="entry name" value="WD40_rpt"/>
</dbReference>
<dbReference type="InterPro" id="IPR037381">
    <property type="entry name" value="RFWD3"/>
</dbReference>
<evidence type="ECO:0000256" key="1">
    <source>
        <dbReference type="ARBA" id="ARBA00000900"/>
    </source>
</evidence>
<name>A0A7K7GT70_ERIRU</name>
<dbReference type="InterPro" id="IPR056527">
    <property type="entry name" value="WD40_RFWD3"/>
</dbReference>
<organism evidence="21 22">
    <name type="scientific">Erithacus rubecula</name>
    <name type="common">European robin</name>
    <dbReference type="NCBI Taxonomy" id="37610"/>
    <lineage>
        <taxon>Eukaryota</taxon>
        <taxon>Metazoa</taxon>
        <taxon>Chordata</taxon>
        <taxon>Craniata</taxon>
        <taxon>Vertebrata</taxon>
        <taxon>Euteleostomi</taxon>
        <taxon>Archelosauria</taxon>
        <taxon>Archosauria</taxon>
        <taxon>Dinosauria</taxon>
        <taxon>Saurischia</taxon>
        <taxon>Theropoda</taxon>
        <taxon>Coelurosauria</taxon>
        <taxon>Aves</taxon>
        <taxon>Neognathae</taxon>
        <taxon>Neoaves</taxon>
        <taxon>Telluraves</taxon>
        <taxon>Australaves</taxon>
        <taxon>Passeriformes</taxon>
        <taxon>Turdidae</taxon>
        <taxon>Erithacus</taxon>
    </lineage>
</organism>
<keyword evidence="6" id="KW-0963">Cytoplasm</keyword>
<gene>
    <name evidence="21" type="primary">Rfwd3</name>
    <name evidence="21" type="ORF">ERIRUB_R14234</name>
</gene>
<evidence type="ECO:0000256" key="5">
    <source>
        <dbReference type="ARBA" id="ARBA00012483"/>
    </source>
</evidence>
<dbReference type="EC" id="2.3.2.27" evidence="5"/>
<dbReference type="InterPro" id="IPR036322">
    <property type="entry name" value="WD40_repeat_dom_sf"/>
</dbReference>
<dbReference type="GO" id="GO:0008270">
    <property type="term" value="F:zinc ion binding"/>
    <property type="evidence" value="ECO:0007669"/>
    <property type="project" value="UniProtKB-KW"/>
</dbReference>
<evidence type="ECO:0000313" key="22">
    <source>
        <dbReference type="Proteomes" id="UP000529965"/>
    </source>
</evidence>
<evidence type="ECO:0000256" key="11">
    <source>
        <dbReference type="ARBA" id="ARBA00022763"/>
    </source>
</evidence>
<evidence type="ECO:0000256" key="10">
    <source>
        <dbReference type="ARBA" id="ARBA00022737"/>
    </source>
</evidence>
<dbReference type="EMBL" id="VZSK01001936">
    <property type="protein sequence ID" value="NWY72786.1"/>
    <property type="molecule type" value="Genomic_DNA"/>
</dbReference>
<evidence type="ECO:0000256" key="4">
    <source>
        <dbReference type="ARBA" id="ARBA00004906"/>
    </source>
</evidence>
<dbReference type="CDD" id="cd16450">
    <property type="entry name" value="mRING-C3HGC3_RFWD3"/>
    <property type="match status" value="1"/>
</dbReference>
<keyword evidence="13" id="KW-0833">Ubl conjugation pathway</keyword>
<feature type="compositionally biased region" description="Low complexity" evidence="19">
    <location>
        <begin position="55"/>
        <end position="68"/>
    </location>
</feature>
<proteinExistence type="predicted"/>
<dbReference type="SMART" id="SM00320">
    <property type="entry name" value="WD40"/>
    <property type="match status" value="3"/>
</dbReference>
<keyword evidence="22" id="KW-1185">Reference proteome</keyword>
<evidence type="ECO:0000259" key="20">
    <source>
        <dbReference type="PROSITE" id="PS50089"/>
    </source>
</evidence>
<evidence type="ECO:0000256" key="12">
    <source>
        <dbReference type="ARBA" id="ARBA00022771"/>
    </source>
</evidence>
<comment type="pathway">
    <text evidence="4">Protein modification; protein ubiquitination.</text>
</comment>
<dbReference type="GO" id="GO:0036297">
    <property type="term" value="P:interstrand cross-link repair"/>
    <property type="evidence" value="ECO:0007669"/>
    <property type="project" value="InterPro"/>
</dbReference>
<feature type="region of interest" description="Disordered" evidence="19">
    <location>
        <begin position="95"/>
        <end position="254"/>
    </location>
</feature>
<evidence type="ECO:0000256" key="15">
    <source>
        <dbReference type="ARBA" id="ARBA00023204"/>
    </source>
</evidence>
<comment type="catalytic activity">
    <reaction evidence="1">
        <text>S-ubiquitinyl-[E2 ubiquitin-conjugating enzyme]-L-cysteine + [acceptor protein]-L-lysine = [E2 ubiquitin-conjugating enzyme]-L-cysteine + N(6)-ubiquitinyl-[acceptor protein]-L-lysine.</text>
        <dbReference type="EC" id="2.3.2.27"/>
    </reaction>
</comment>
<comment type="subcellular location">
    <subcellularLocation>
        <location evidence="3">Cytoplasm</location>
    </subcellularLocation>
    <subcellularLocation>
        <location evidence="2">Nucleus</location>
        <location evidence="2">PML body</location>
    </subcellularLocation>
</comment>
<dbReference type="SMART" id="SM00184">
    <property type="entry name" value="RING"/>
    <property type="match status" value="1"/>
</dbReference>
<protein>
    <recommendedName>
        <fullName evidence="5">RING-type E3 ubiquitin transferase</fullName>
        <ecNumber evidence="5">2.3.2.27</ecNumber>
    </recommendedName>
</protein>
<dbReference type="GO" id="GO:0016874">
    <property type="term" value="F:ligase activity"/>
    <property type="evidence" value="ECO:0007669"/>
    <property type="project" value="UniProtKB-KW"/>
</dbReference>
<dbReference type="SUPFAM" id="SSF57850">
    <property type="entry name" value="RING/U-box"/>
    <property type="match status" value="1"/>
</dbReference>
<dbReference type="PROSITE" id="PS50089">
    <property type="entry name" value="ZF_RING_2"/>
    <property type="match status" value="1"/>
</dbReference>
<feature type="compositionally biased region" description="Low complexity" evidence="19">
    <location>
        <begin position="183"/>
        <end position="219"/>
    </location>
</feature>